<evidence type="ECO:0000313" key="3">
    <source>
        <dbReference type="Proteomes" id="UP000326396"/>
    </source>
</evidence>
<evidence type="ECO:0000313" key="2">
    <source>
        <dbReference type="EMBL" id="KAD2805508.1"/>
    </source>
</evidence>
<organism evidence="2 3">
    <name type="scientific">Mikania micrantha</name>
    <name type="common">bitter vine</name>
    <dbReference type="NCBI Taxonomy" id="192012"/>
    <lineage>
        <taxon>Eukaryota</taxon>
        <taxon>Viridiplantae</taxon>
        <taxon>Streptophyta</taxon>
        <taxon>Embryophyta</taxon>
        <taxon>Tracheophyta</taxon>
        <taxon>Spermatophyta</taxon>
        <taxon>Magnoliopsida</taxon>
        <taxon>eudicotyledons</taxon>
        <taxon>Gunneridae</taxon>
        <taxon>Pentapetalae</taxon>
        <taxon>asterids</taxon>
        <taxon>campanulids</taxon>
        <taxon>Asterales</taxon>
        <taxon>Asteraceae</taxon>
        <taxon>Asteroideae</taxon>
        <taxon>Heliantheae alliance</taxon>
        <taxon>Eupatorieae</taxon>
        <taxon>Mikania</taxon>
    </lineage>
</organism>
<protein>
    <submittedName>
        <fullName evidence="2">Uncharacterized protein</fullName>
    </submittedName>
</protein>
<reference evidence="2 3" key="1">
    <citation type="submission" date="2019-05" db="EMBL/GenBank/DDBJ databases">
        <title>Mikania micrantha, genome provides insights into the molecular mechanism of rapid growth.</title>
        <authorList>
            <person name="Liu B."/>
        </authorList>
    </citation>
    <scope>NUCLEOTIDE SEQUENCE [LARGE SCALE GENOMIC DNA]</scope>
    <source>
        <strain evidence="2">NLD-2019</strain>
        <tissue evidence="2">Leaf</tissue>
    </source>
</reference>
<keyword evidence="3" id="KW-1185">Reference proteome</keyword>
<feature type="region of interest" description="Disordered" evidence="1">
    <location>
        <begin position="69"/>
        <end position="88"/>
    </location>
</feature>
<dbReference type="Proteomes" id="UP000326396">
    <property type="component" value="Linkage Group LG8"/>
</dbReference>
<proteinExistence type="predicted"/>
<accession>A0A5N6LV90</accession>
<dbReference type="AlphaFoldDB" id="A0A5N6LV90"/>
<dbReference type="EMBL" id="SZYD01000018">
    <property type="protein sequence ID" value="KAD2805508.1"/>
    <property type="molecule type" value="Genomic_DNA"/>
</dbReference>
<name>A0A5N6LV90_9ASTR</name>
<sequence>MVNPSETPQKPGKSLRLLRLETASQQGEPGYGSGDPYVTKAEHVDMSVVTVTQSTLAEVLDFETTQKTNITSNQPPVTAFKPPIFGTF</sequence>
<evidence type="ECO:0000256" key="1">
    <source>
        <dbReference type="SAM" id="MobiDB-lite"/>
    </source>
</evidence>
<gene>
    <name evidence="2" type="ORF">E3N88_38885</name>
</gene>
<comment type="caution">
    <text evidence="2">The sequence shown here is derived from an EMBL/GenBank/DDBJ whole genome shotgun (WGS) entry which is preliminary data.</text>
</comment>